<accession>Q5KD14</accession>
<dbReference type="Gene3D" id="3.40.50.720">
    <property type="entry name" value="NAD(P)-binding Rossmann-like Domain"/>
    <property type="match status" value="1"/>
</dbReference>
<evidence type="ECO:0000313" key="5">
    <source>
        <dbReference type="EMBL" id="AAW45158.2"/>
    </source>
</evidence>
<dbReference type="eggNOG" id="KOG0725">
    <property type="taxonomic scope" value="Eukaryota"/>
</dbReference>
<dbReference type="VEuPathDB" id="FungiDB:CNH02950"/>
<dbReference type="Proteomes" id="UP000002149">
    <property type="component" value="Chromosome 8"/>
</dbReference>
<comment type="similarity">
    <text evidence="1">Belongs to the short-chain dehydrogenases/reductases (SDR) family.</text>
</comment>
<dbReference type="OrthoDB" id="1888931at2759"/>
<keyword evidence="6" id="KW-1185">Reference proteome</keyword>
<evidence type="ECO:0000313" key="6">
    <source>
        <dbReference type="Proteomes" id="UP000002149"/>
    </source>
</evidence>
<dbReference type="PaxDb" id="214684-Q5KD14"/>
<dbReference type="InterPro" id="IPR057326">
    <property type="entry name" value="KR_dom"/>
</dbReference>
<evidence type="ECO:0000256" key="2">
    <source>
        <dbReference type="ARBA" id="ARBA00022857"/>
    </source>
</evidence>
<dbReference type="GeneID" id="3259337"/>
<reference evidence="5 6" key="1">
    <citation type="journal article" date="2005" name="Science">
        <title>The genome of the basidiomycetous yeast and human pathogen Cryptococcus neoformans.</title>
        <authorList>
            <person name="Loftus B.J."/>
            <person name="Fung E."/>
            <person name="Roncaglia P."/>
            <person name="Rowley D."/>
            <person name="Amedeo P."/>
            <person name="Bruno D."/>
            <person name="Vamathevan J."/>
            <person name="Miranda M."/>
            <person name="Anderson I.J."/>
            <person name="Fraser J.A."/>
            <person name="Allen J.E."/>
            <person name="Bosdet I.E."/>
            <person name="Brent M.R."/>
            <person name="Chiu R."/>
            <person name="Doering T.L."/>
            <person name="Donlin M.J."/>
            <person name="D'Souza C.A."/>
            <person name="Fox D.S."/>
            <person name="Grinberg V."/>
            <person name="Fu J."/>
            <person name="Fukushima M."/>
            <person name="Haas B.J."/>
            <person name="Huang J.C."/>
            <person name="Janbon G."/>
            <person name="Jones S.J."/>
            <person name="Koo H.L."/>
            <person name="Krzywinski M.I."/>
            <person name="Kwon-Chung J.K."/>
            <person name="Lengeler K.B."/>
            <person name="Maiti R."/>
            <person name="Marra M.A."/>
            <person name="Marra R.E."/>
            <person name="Mathewson C.A."/>
            <person name="Mitchell T.G."/>
            <person name="Pertea M."/>
            <person name="Riggs F.R."/>
            <person name="Salzberg S.L."/>
            <person name="Schein J.E."/>
            <person name="Shvartsbeyn A."/>
            <person name="Shin H."/>
            <person name="Shumway M."/>
            <person name="Specht C.A."/>
            <person name="Suh B.B."/>
            <person name="Tenney A."/>
            <person name="Utterback T.R."/>
            <person name="Wickes B.L."/>
            <person name="Wortman J.R."/>
            <person name="Wye N.H."/>
            <person name="Kronstad J.W."/>
            <person name="Lodge J.K."/>
            <person name="Heitman J."/>
            <person name="Davis R.W."/>
            <person name="Fraser C.M."/>
            <person name="Hyman R.W."/>
        </authorList>
    </citation>
    <scope>NUCLEOTIDE SEQUENCE [LARGE SCALE GENOMIC DNA]</scope>
    <source>
        <strain evidence="6">JEC21 / ATCC MYA-565</strain>
    </source>
</reference>
<protein>
    <submittedName>
        <fullName evidence="5">Cytoplasm protein, putative</fullName>
    </submittedName>
</protein>
<dbReference type="HOGENOM" id="CLU_010194_1_1_1"/>
<dbReference type="GO" id="GO:0016616">
    <property type="term" value="F:oxidoreductase activity, acting on the CH-OH group of donors, NAD or NADP as acceptor"/>
    <property type="evidence" value="ECO:0000318"/>
    <property type="project" value="GO_Central"/>
</dbReference>
<dbReference type="STRING" id="214684.Q5KD14"/>
<proteinExistence type="inferred from homology"/>
<dbReference type="Pfam" id="PF00106">
    <property type="entry name" value="adh_short"/>
    <property type="match status" value="1"/>
</dbReference>
<dbReference type="SUPFAM" id="SSF51735">
    <property type="entry name" value="NAD(P)-binding Rossmann-fold domains"/>
    <property type="match status" value="1"/>
</dbReference>
<dbReference type="AlphaFoldDB" id="Q5KD14"/>
<dbReference type="FunFam" id="3.40.50.720:FF:000421">
    <property type="entry name" value="Probable NADP-dependent mannitol dehydrogenase"/>
    <property type="match status" value="1"/>
</dbReference>
<dbReference type="SMART" id="SM00822">
    <property type="entry name" value="PKS_KR"/>
    <property type="match status" value="1"/>
</dbReference>
<organism evidence="5 6">
    <name type="scientific">Cryptococcus deneoformans (strain JEC21 / ATCC MYA-565)</name>
    <name type="common">Cryptococcus neoformans var. neoformans serotype D</name>
    <dbReference type="NCBI Taxonomy" id="214684"/>
    <lineage>
        <taxon>Eukaryota</taxon>
        <taxon>Fungi</taxon>
        <taxon>Dikarya</taxon>
        <taxon>Basidiomycota</taxon>
        <taxon>Agaricomycotina</taxon>
        <taxon>Tremellomycetes</taxon>
        <taxon>Tremellales</taxon>
        <taxon>Cryptococcaceae</taxon>
        <taxon>Cryptococcus</taxon>
        <taxon>Cryptococcus neoformans species complex</taxon>
    </lineage>
</organism>
<gene>
    <name evidence="5" type="ordered locus">CNH02950</name>
</gene>
<dbReference type="InterPro" id="IPR002347">
    <property type="entry name" value="SDR_fam"/>
</dbReference>
<dbReference type="PROSITE" id="PS00061">
    <property type="entry name" value="ADH_SHORT"/>
    <property type="match status" value="1"/>
</dbReference>
<dbReference type="KEGG" id="cne:CNH02950"/>
<keyword evidence="2" id="KW-0521">NADP</keyword>
<dbReference type="EMBL" id="AE017348">
    <property type="protein sequence ID" value="AAW45158.2"/>
    <property type="molecule type" value="Genomic_DNA"/>
</dbReference>
<dbReference type="PANTHER" id="PTHR43008">
    <property type="entry name" value="BENZIL REDUCTASE"/>
    <property type="match status" value="1"/>
</dbReference>
<evidence type="ECO:0000256" key="1">
    <source>
        <dbReference type="ARBA" id="ARBA00006484"/>
    </source>
</evidence>
<evidence type="ECO:0000256" key="3">
    <source>
        <dbReference type="ARBA" id="ARBA00023002"/>
    </source>
</evidence>
<dbReference type="InParanoid" id="Q5KD14"/>
<dbReference type="PANTHER" id="PTHR43008:SF4">
    <property type="entry name" value="CHAIN DEHYDROGENASE, PUTATIVE (AFU_ORTHOLOGUE AFUA_4G08710)-RELATED"/>
    <property type="match status" value="1"/>
</dbReference>
<keyword evidence="3" id="KW-0560">Oxidoreductase</keyword>
<dbReference type="InterPro" id="IPR036291">
    <property type="entry name" value="NAD(P)-bd_dom_sf"/>
</dbReference>
<dbReference type="PRINTS" id="PR00081">
    <property type="entry name" value="GDHRDH"/>
</dbReference>
<evidence type="ECO:0000259" key="4">
    <source>
        <dbReference type="SMART" id="SM00822"/>
    </source>
</evidence>
<dbReference type="RefSeq" id="XP_024513388.1">
    <property type="nucleotide sequence ID" value="XM_024657718.1"/>
</dbReference>
<sequence length="281" mass="29801">MPITLDFTGKLVLVTGGGRGIGLAISKALAEAGADVAISYTSKDATPVAKELSDKYGTKVRAFKCEITKSSEVDALVEEVKKEYGKDVDIGVANAGVSLWKDAHENTDEDFQSIFAVNTFGPYYLSRALVRSWLGLPVPVNSASDPIDVANMKNVDLKKQILFVSSISALVAMNPQRQSAYNASKGAVTMLAKSLAGEWSHIGVAINSISPGYVSTDMIANPPDATASTWVKEWEKRTPVGRFATADEIGGFVATLLSDKMGGMGFMAGSDIVVDGGYTIF</sequence>
<dbReference type="InterPro" id="IPR020904">
    <property type="entry name" value="Sc_DH/Rdtase_CS"/>
</dbReference>
<name>Q5KD14_CRYD1</name>
<feature type="domain" description="Ketoreductase" evidence="4">
    <location>
        <begin position="10"/>
        <end position="212"/>
    </location>
</feature>
<dbReference type="Pfam" id="PF13561">
    <property type="entry name" value="adh_short_C2"/>
    <property type="match status" value="1"/>
</dbReference>